<protein>
    <submittedName>
        <fullName evidence="2">Uncharacterized protein</fullName>
    </submittedName>
</protein>
<keyword evidence="3" id="KW-1185">Reference proteome</keyword>
<proteinExistence type="predicted"/>
<gene>
    <name evidence="2" type="ORF">G7068_15720</name>
</gene>
<dbReference type="RefSeq" id="WP_166292829.1">
    <property type="nucleotide sequence ID" value="NZ_CP049863.1"/>
</dbReference>
<evidence type="ECO:0000313" key="3">
    <source>
        <dbReference type="Proteomes" id="UP000502677"/>
    </source>
</evidence>
<organism evidence="2 3">
    <name type="scientific">Leucobacter viscericola</name>
    <dbReference type="NCBI Taxonomy" id="2714935"/>
    <lineage>
        <taxon>Bacteria</taxon>
        <taxon>Bacillati</taxon>
        <taxon>Actinomycetota</taxon>
        <taxon>Actinomycetes</taxon>
        <taxon>Micrococcales</taxon>
        <taxon>Microbacteriaceae</taxon>
        <taxon>Leucobacter</taxon>
    </lineage>
</organism>
<feature type="compositionally biased region" description="Polar residues" evidence="1">
    <location>
        <begin position="69"/>
        <end position="79"/>
    </location>
</feature>
<feature type="region of interest" description="Disordered" evidence="1">
    <location>
        <begin position="1"/>
        <end position="79"/>
    </location>
</feature>
<evidence type="ECO:0000313" key="2">
    <source>
        <dbReference type="EMBL" id="QIK64497.1"/>
    </source>
</evidence>
<dbReference type="EMBL" id="CP049863">
    <property type="protein sequence ID" value="QIK64497.1"/>
    <property type="molecule type" value="Genomic_DNA"/>
</dbReference>
<name>A0A6G7XJE5_9MICO</name>
<sequence length="79" mass="8606">MSQPMHDAHAPHGESPTEAANGLGTVHHSPRGESLNHPILDGSTEHYDEDVDPRFGMDNPELIRHTSTGEETPTPNEES</sequence>
<dbReference type="KEGG" id="lvi:G7068_15720"/>
<feature type="compositionally biased region" description="Basic and acidic residues" evidence="1">
    <location>
        <begin position="1"/>
        <end position="12"/>
    </location>
</feature>
<dbReference type="AlphaFoldDB" id="A0A6G7XJE5"/>
<accession>A0A6G7XJE5</accession>
<dbReference type="Proteomes" id="UP000502677">
    <property type="component" value="Chromosome"/>
</dbReference>
<reference evidence="2 3" key="1">
    <citation type="submission" date="2020-03" db="EMBL/GenBank/DDBJ databases">
        <title>Leucobacter sp. nov., isolated from beetles.</title>
        <authorList>
            <person name="Hyun D.-W."/>
            <person name="Bae J.-W."/>
        </authorList>
    </citation>
    <scope>NUCLEOTIDE SEQUENCE [LARGE SCALE GENOMIC DNA]</scope>
    <source>
        <strain evidence="2 3">HDW9C</strain>
    </source>
</reference>
<evidence type="ECO:0000256" key="1">
    <source>
        <dbReference type="SAM" id="MobiDB-lite"/>
    </source>
</evidence>